<reference evidence="2 3" key="1">
    <citation type="submission" date="2008-05" db="EMBL/GenBank/DDBJ databases">
        <title>Complete sequence of Chlorobium limicola DSM 245.</title>
        <authorList>
            <consortium name="US DOE Joint Genome Institute"/>
            <person name="Lucas S."/>
            <person name="Copeland A."/>
            <person name="Lapidus A."/>
            <person name="Glavina del Rio T."/>
            <person name="Dalin E."/>
            <person name="Tice H."/>
            <person name="Bruce D."/>
            <person name="Goodwin L."/>
            <person name="Pitluck S."/>
            <person name="Schmutz J."/>
            <person name="Larimer F."/>
            <person name="Land M."/>
            <person name="Hauser L."/>
            <person name="Kyrpides N."/>
            <person name="Ovchinnikova G."/>
            <person name="Zhao F."/>
            <person name="Li T."/>
            <person name="Liu Z."/>
            <person name="Overmann J."/>
            <person name="Bryant D.A."/>
            <person name="Richardson P."/>
        </authorList>
    </citation>
    <scope>NUCLEOTIDE SEQUENCE [LARGE SCALE GENOMIC DNA]</scope>
    <source>
        <strain evidence="3">DSM 245 / NBRC 103803 / 6330</strain>
    </source>
</reference>
<accession>B3EDR8</accession>
<proteinExistence type="predicted"/>
<dbReference type="Proteomes" id="UP000008841">
    <property type="component" value="Chromosome"/>
</dbReference>
<dbReference type="HOGENOM" id="CLU_2583320_0_0_10"/>
<dbReference type="EMBL" id="CP001097">
    <property type="protein sequence ID" value="ACD89148.1"/>
    <property type="molecule type" value="Genomic_DNA"/>
</dbReference>
<name>B3EDR8_CHLL2</name>
<evidence type="ECO:0000313" key="2">
    <source>
        <dbReference type="EMBL" id="ACD89148.1"/>
    </source>
</evidence>
<evidence type="ECO:0000256" key="1">
    <source>
        <dbReference type="SAM" id="MobiDB-lite"/>
    </source>
</evidence>
<protein>
    <submittedName>
        <fullName evidence="2">Uncharacterized protein</fullName>
    </submittedName>
</protein>
<evidence type="ECO:0000313" key="3">
    <source>
        <dbReference type="Proteomes" id="UP000008841"/>
    </source>
</evidence>
<feature type="compositionally biased region" description="Polar residues" evidence="1">
    <location>
        <begin position="53"/>
        <end position="62"/>
    </location>
</feature>
<feature type="region of interest" description="Disordered" evidence="1">
    <location>
        <begin position="43"/>
        <end position="65"/>
    </location>
</feature>
<dbReference type="KEGG" id="cli:Clim_0040"/>
<organism evidence="2 3">
    <name type="scientific">Chlorobium limicola (strain DSM 245 / NBRC 103803 / 6330)</name>
    <dbReference type="NCBI Taxonomy" id="290315"/>
    <lineage>
        <taxon>Bacteria</taxon>
        <taxon>Pseudomonadati</taxon>
        <taxon>Chlorobiota</taxon>
        <taxon>Chlorobiia</taxon>
        <taxon>Chlorobiales</taxon>
        <taxon>Chlorobiaceae</taxon>
        <taxon>Chlorobium/Pelodictyon group</taxon>
        <taxon>Chlorobium</taxon>
    </lineage>
</organism>
<gene>
    <name evidence="2" type="ordered locus">Clim_0040</name>
</gene>
<dbReference type="AlphaFoldDB" id="B3EDR8"/>
<sequence>MAPESRSALFVKCRIDHSRTKPRNAGKEQDDSVQECLKECVAPGSESCPRTAAETQRSQSPDFDNRFCAEDKGGRIILEA</sequence>